<organism evidence="2 3">
    <name type="scientific">Nitrosococcus watsoni (strain C-113)</name>
    <dbReference type="NCBI Taxonomy" id="105559"/>
    <lineage>
        <taxon>Bacteria</taxon>
        <taxon>Pseudomonadati</taxon>
        <taxon>Pseudomonadota</taxon>
        <taxon>Gammaproteobacteria</taxon>
        <taxon>Chromatiales</taxon>
        <taxon>Chromatiaceae</taxon>
        <taxon>Nitrosococcus</taxon>
    </lineage>
</organism>
<evidence type="ECO:0000259" key="1">
    <source>
        <dbReference type="PROSITE" id="PS50075"/>
    </source>
</evidence>
<dbReference type="Proteomes" id="UP000000393">
    <property type="component" value="Chromosome"/>
</dbReference>
<dbReference type="AlphaFoldDB" id="D8K6U6"/>
<proteinExistence type="predicted"/>
<dbReference type="PROSITE" id="PS50075">
    <property type="entry name" value="CARRIER"/>
    <property type="match status" value="1"/>
</dbReference>
<name>D8K6U6_NITWC</name>
<dbReference type="HOGENOM" id="CLU_108696_8_1_6"/>
<keyword evidence="3" id="KW-1185">Reference proteome</keyword>
<dbReference type="RefSeq" id="WP_013220715.1">
    <property type="nucleotide sequence ID" value="NC_014315.1"/>
</dbReference>
<evidence type="ECO:0000313" key="3">
    <source>
        <dbReference type="Proteomes" id="UP000000393"/>
    </source>
</evidence>
<dbReference type="InterPro" id="IPR009081">
    <property type="entry name" value="PP-bd_ACP"/>
</dbReference>
<reference evidence="2 3" key="1">
    <citation type="submission" date="2010-06" db="EMBL/GenBank/DDBJ databases">
        <title>Complete sequence of chromosome of Nitrosococcus watsoni C-113.</title>
        <authorList>
            <consortium name="US DOE Joint Genome Institute"/>
            <person name="Lucas S."/>
            <person name="Copeland A."/>
            <person name="Lapidus A."/>
            <person name="Cheng J.-F."/>
            <person name="Bruce D."/>
            <person name="Goodwin L."/>
            <person name="Pitluck S."/>
            <person name="Malfatti S.A."/>
            <person name="Chain P.S.G."/>
            <person name="Land M."/>
            <person name="Hauser L."/>
            <person name="Kyrpides N."/>
            <person name="Ivanova N."/>
            <person name="Cambell M.A."/>
            <person name="Heidelberg J.F."/>
            <person name="Klotz M.G."/>
            <person name="Woyke T."/>
        </authorList>
    </citation>
    <scope>NUCLEOTIDE SEQUENCE [LARGE SCALE GENOMIC DNA]</scope>
    <source>
        <strain evidence="2 3">C-113</strain>
    </source>
</reference>
<sequence length="96" mass="10541">MNENVVRNVNAASVNTVDELILIISEVLQLSDRTRQSMAAETRLLGAVPEFDSMAVVSIITALEERYGFMVDDDEVEASTFETVGSLADFVNKKLS</sequence>
<evidence type="ECO:0000313" key="2">
    <source>
        <dbReference type="EMBL" id="ADJ28623.1"/>
    </source>
</evidence>
<dbReference type="OrthoDB" id="8527261at2"/>
<dbReference type="Pfam" id="PF00550">
    <property type="entry name" value="PP-binding"/>
    <property type="match status" value="1"/>
</dbReference>
<feature type="domain" description="Carrier" evidence="1">
    <location>
        <begin position="14"/>
        <end position="95"/>
    </location>
</feature>
<dbReference type="eggNOG" id="COG0236">
    <property type="taxonomic scope" value="Bacteria"/>
</dbReference>
<protein>
    <recommendedName>
        <fullName evidence="1">Carrier domain-containing protein</fullName>
    </recommendedName>
</protein>
<dbReference type="SUPFAM" id="SSF47336">
    <property type="entry name" value="ACP-like"/>
    <property type="match status" value="1"/>
</dbReference>
<dbReference type="InterPro" id="IPR036736">
    <property type="entry name" value="ACP-like_sf"/>
</dbReference>
<gene>
    <name evidence="2" type="ordered locus">Nwat_1758</name>
</gene>
<dbReference type="KEGG" id="nwa:Nwat_1758"/>
<dbReference type="EMBL" id="CP002086">
    <property type="protein sequence ID" value="ADJ28623.1"/>
    <property type="molecule type" value="Genomic_DNA"/>
</dbReference>
<dbReference type="Gene3D" id="1.10.1200.10">
    <property type="entry name" value="ACP-like"/>
    <property type="match status" value="1"/>
</dbReference>
<dbReference type="STRING" id="105559.Nwat_1758"/>
<accession>D8K6U6</accession>